<name>A0ACC1TJA3_9AGAR</name>
<keyword evidence="2" id="KW-1185">Reference proteome</keyword>
<gene>
    <name evidence="1" type="ORF">F5876DRAFT_70323</name>
</gene>
<protein>
    <submittedName>
        <fullName evidence="1">Uncharacterized protein</fullName>
    </submittedName>
</protein>
<organism evidence="1 2">
    <name type="scientific">Lentinula aff. lateritia</name>
    <dbReference type="NCBI Taxonomy" id="2804960"/>
    <lineage>
        <taxon>Eukaryota</taxon>
        <taxon>Fungi</taxon>
        <taxon>Dikarya</taxon>
        <taxon>Basidiomycota</taxon>
        <taxon>Agaricomycotina</taxon>
        <taxon>Agaricomycetes</taxon>
        <taxon>Agaricomycetidae</taxon>
        <taxon>Agaricales</taxon>
        <taxon>Marasmiineae</taxon>
        <taxon>Omphalotaceae</taxon>
        <taxon>Lentinula</taxon>
    </lineage>
</organism>
<evidence type="ECO:0000313" key="1">
    <source>
        <dbReference type="EMBL" id="KAJ3804815.1"/>
    </source>
</evidence>
<comment type="caution">
    <text evidence="1">The sequence shown here is derived from an EMBL/GenBank/DDBJ whole genome shotgun (WGS) entry which is preliminary data.</text>
</comment>
<evidence type="ECO:0000313" key="2">
    <source>
        <dbReference type="Proteomes" id="UP001163835"/>
    </source>
</evidence>
<dbReference type="EMBL" id="MU795800">
    <property type="protein sequence ID" value="KAJ3804815.1"/>
    <property type="molecule type" value="Genomic_DNA"/>
</dbReference>
<reference evidence="1" key="1">
    <citation type="submission" date="2022-09" db="EMBL/GenBank/DDBJ databases">
        <title>A Global Phylogenomic Analysis of the Shiitake Genus Lentinula.</title>
        <authorList>
            <consortium name="DOE Joint Genome Institute"/>
            <person name="Sierra-Patev S."/>
            <person name="Min B."/>
            <person name="Naranjo-Ortiz M."/>
            <person name="Looney B."/>
            <person name="Konkel Z."/>
            <person name="Slot J.C."/>
            <person name="Sakamoto Y."/>
            <person name="Steenwyk J.L."/>
            <person name="Rokas A."/>
            <person name="Carro J."/>
            <person name="Camarero S."/>
            <person name="Ferreira P."/>
            <person name="Molpeceres G."/>
            <person name="Ruiz-Duenas F.J."/>
            <person name="Serrano A."/>
            <person name="Henrissat B."/>
            <person name="Drula E."/>
            <person name="Hughes K.W."/>
            <person name="Mata J.L."/>
            <person name="Ishikawa N.K."/>
            <person name="Vargas-Isla R."/>
            <person name="Ushijima S."/>
            <person name="Smith C.A."/>
            <person name="Ahrendt S."/>
            <person name="Andreopoulos W."/>
            <person name="He G."/>
            <person name="Labutti K."/>
            <person name="Lipzen A."/>
            <person name="Ng V."/>
            <person name="Riley R."/>
            <person name="Sandor L."/>
            <person name="Barry K."/>
            <person name="Martinez A.T."/>
            <person name="Xiao Y."/>
            <person name="Gibbons J.G."/>
            <person name="Terashima K."/>
            <person name="Grigoriev I.V."/>
            <person name="Hibbett D.S."/>
        </authorList>
    </citation>
    <scope>NUCLEOTIDE SEQUENCE</scope>
    <source>
        <strain evidence="1">TMI1499</strain>
    </source>
</reference>
<proteinExistence type="predicted"/>
<accession>A0ACC1TJA3</accession>
<sequence>MPPSHSRLIPHFSTTHPYCVENERLTLALPGHPEQTLVERLREVQEEQLMAREEQEVAECCRSSSAHCNADLQASIVQQQGLVDESNTLATSQHQCIKTLQEEVHCFRDHTSFLERLVWEFPEEGFYEVSLPPVSDLEWELARGLDSMDPNLIAWNFQLVLEYLQATRGIHGELHFSDNFPFLTIAPPFKSALEPPLHHRMFTLDTALPCHGAGKWEDTVPAFPSLDHFTRDWEELMVLYVHHLSDTLLLEPPAQADIAVGDDMVTPLSASQTVPLFLLEQFSPTSPSPSHTSPVSLPLFGSVAPLAIDLTGDDNNDLYKSQEEAIRRLSWGSVEARASGLNVKEESL</sequence>
<dbReference type="Proteomes" id="UP001163835">
    <property type="component" value="Unassembled WGS sequence"/>
</dbReference>